<dbReference type="AlphaFoldDB" id="A0A9D9GWN4"/>
<dbReference type="PROSITE" id="PS01317">
    <property type="entry name" value="SSRP"/>
    <property type="match status" value="1"/>
</dbReference>
<reference evidence="4" key="2">
    <citation type="journal article" date="2021" name="PeerJ">
        <title>Extensive microbial diversity within the chicken gut microbiome revealed by metagenomics and culture.</title>
        <authorList>
            <person name="Gilroy R."/>
            <person name="Ravi A."/>
            <person name="Getino M."/>
            <person name="Pursley I."/>
            <person name="Horton D.L."/>
            <person name="Alikhan N.F."/>
            <person name="Baker D."/>
            <person name="Gharbi K."/>
            <person name="Hall N."/>
            <person name="Watson M."/>
            <person name="Adriaenssens E.M."/>
            <person name="Foster-Nyarko E."/>
            <person name="Jarju S."/>
            <person name="Secka A."/>
            <person name="Antonio M."/>
            <person name="Oren A."/>
            <person name="Chaudhuri R.R."/>
            <person name="La Ragione R."/>
            <person name="Hildebrand F."/>
            <person name="Pallen M.J."/>
        </authorList>
    </citation>
    <scope>NUCLEOTIDE SEQUENCE</scope>
    <source>
        <strain evidence="4">11159</strain>
    </source>
</reference>
<accession>A0A9D9GWN4</accession>
<dbReference type="GO" id="GO:0070930">
    <property type="term" value="P:trans-translation-dependent protein tagging"/>
    <property type="evidence" value="ECO:0007669"/>
    <property type="project" value="TreeGrafter"/>
</dbReference>
<dbReference type="SUPFAM" id="SSF74982">
    <property type="entry name" value="Small protein B (SmpB)"/>
    <property type="match status" value="1"/>
</dbReference>
<organism evidence="4 5">
    <name type="scientific">Candidatus Onthovivens merdipullorum</name>
    <dbReference type="NCBI Taxonomy" id="2840889"/>
    <lineage>
        <taxon>Bacteria</taxon>
        <taxon>Bacillati</taxon>
        <taxon>Bacillota</taxon>
        <taxon>Bacilli</taxon>
        <taxon>Bacillales</taxon>
        <taxon>Candidatus Onthovivens</taxon>
    </lineage>
</organism>
<comment type="caution">
    <text evidence="4">The sequence shown here is derived from an EMBL/GenBank/DDBJ whole genome shotgun (WGS) entry which is preliminary data.</text>
</comment>
<dbReference type="HAMAP" id="MF_00023">
    <property type="entry name" value="SmpB"/>
    <property type="match status" value="1"/>
</dbReference>
<proteinExistence type="inferred from homology"/>
<dbReference type="PANTHER" id="PTHR30308">
    <property type="entry name" value="TMRNA-BINDING COMPONENT OF TRANS-TRANSLATION TAGGING COMPLEX"/>
    <property type="match status" value="1"/>
</dbReference>
<dbReference type="NCBIfam" id="TIGR00086">
    <property type="entry name" value="smpB"/>
    <property type="match status" value="1"/>
</dbReference>
<dbReference type="Proteomes" id="UP000823613">
    <property type="component" value="Unassembled WGS sequence"/>
</dbReference>
<evidence type="ECO:0000313" key="4">
    <source>
        <dbReference type="EMBL" id="MBO8427776.1"/>
    </source>
</evidence>
<dbReference type="GO" id="GO:0070929">
    <property type="term" value="P:trans-translation"/>
    <property type="evidence" value="ECO:0007669"/>
    <property type="project" value="UniProtKB-UniRule"/>
</dbReference>
<evidence type="ECO:0000256" key="3">
    <source>
        <dbReference type="HAMAP-Rule" id="MF_00023"/>
    </source>
</evidence>
<dbReference type="EMBL" id="JADIMY010000086">
    <property type="protein sequence ID" value="MBO8427776.1"/>
    <property type="molecule type" value="Genomic_DNA"/>
</dbReference>
<protein>
    <recommendedName>
        <fullName evidence="3">SsrA-binding protein</fullName>
    </recommendedName>
    <alternativeName>
        <fullName evidence="3">Small protein B</fullName>
    </alternativeName>
</protein>
<comment type="similarity">
    <text evidence="3">Belongs to the SmpB family.</text>
</comment>
<dbReference type="InterPro" id="IPR000037">
    <property type="entry name" value="SsrA-bd_prot"/>
</dbReference>
<dbReference type="CDD" id="cd09294">
    <property type="entry name" value="SmpB"/>
    <property type="match status" value="1"/>
</dbReference>
<evidence type="ECO:0000313" key="5">
    <source>
        <dbReference type="Proteomes" id="UP000823613"/>
    </source>
</evidence>
<dbReference type="InterPro" id="IPR020081">
    <property type="entry name" value="SsrA-bd_prot_CS"/>
</dbReference>
<dbReference type="NCBIfam" id="NF003843">
    <property type="entry name" value="PRK05422.1"/>
    <property type="match status" value="1"/>
</dbReference>
<evidence type="ECO:0000256" key="1">
    <source>
        <dbReference type="ARBA" id="ARBA00022490"/>
    </source>
</evidence>
<reference evidence="4" key="1">
    <citation type="submission" date="2020-10" db="EMBL/GenBank/DDBJ databases">
        <authorList>
            <person name="Gilroy R."/>
        </authorList>
    </citation>
    <scope>NUCLEOTIDE SEQUENCE</scope>
    <source>
        <strain evidence="4">11159</strain>
    </source>
</reference>
<dbReference type="Gene3D" id="2.40.280.10">
    <property type="match status" value="1"/>
</dbReference>
<keyword evidence="1 3" id="KW-0963">Cytoplasm</keyword>
<dbReference type="InterPro" id="IPR023620">
    <property type="entry name" value="SmpB"/>
</dbReference>
<comment type="function">
    <text evidence="3">Required for rescue of stalled ribosomes mediated by trans-translation. Binds to transfer-messenger RNA (tmRNA), required for stable association of tmRNA with ribosomes. tmRNA and SmpB together mimic tRNA shape, replacing the anticodon stem-loop with SmpB. tmRNA is encoded by the ssrA gene; the 2 termini fold to resemble tRNA(Ala) and it encodes a 'tag peptide', a short internal open reading frame. During trans-translation Ala-aminoacylated tmRNA acts like a tRNA, entering the A-site of stalled ribosomes, displacing the stalled mRNA. The ribosome then switches to translate the ORF on the tmRNA; the nascent peptide is terminated with the 'tag peptide' encoded by the tmRNA and targeted for degradation. The ribosome is freed to recommence translation, which seems to be the essential function of trans-translation.</text>
</comment>
<dbReference type="PANTHER" id="PTHR30308:SF2">
    <property type="entry name" value="SSRA-BINDING PROTEIN"/>
    <property type="match status" value="1"/>
</dbReference>
<dbReference type="GO" id="GO:0005829">
    <property type="term" value="C:cytosol"/>
    <property type="evidence" value="ECO:0007669"/>
    <property type="project" value="TreeGrafter"/>
</dbReference>
<name>A0A9D9GWN4_9BACL</name>
<dbReference type="Pfam" id="PF01668">
    <property type="entry name" value="SmpB"/>
    <property type="match status" value="1"/>
</dbReference>
<gene>
    <name evidence="3 4" type="primary">smpB</name>
    <name evidence="4" type="ORF">IAC58_04415</name>
</gene>
<evidence type="ECO:0000256" key="2">
    <source>
        <dbReference type="ARBA" id="ARBA00022884"/>
    </source>
</evidence>
<sequence>MVKEGIKILVTNKKAHFNYFLSDFLETGISLMGTEIKSIRNHNVSINDAYVVIKDNEAYILNMNIAPYEKGTIYNHDPLRSRKLLLHKKEILKLSQKIQKEGYTIIPTKVYLKKGRCKIEIALGKGKKFYDKREAIKQRDDERNMAKAIKRG</sequence>
<dbReference type="GO" id="GO:0003723">
    <property type="term" value="F:RNA binding"/>
    <property type="evidence" value="ECO:0007669"/>
    <property type="project" value="UniProtKB-UniRule"/>
</dbReference>
<keyword evidence="2 3" id="KW-0694">RNA-binding</keyword>
<comment type="subcellular location">
    <subcellularLocation>
        <location evidence="3">Cytoplasm</location>
    </subcellularLocation>
    <text evidence="3">The tmRNA-SmpB complex associates with stalled 70S ribosomes.</text>
</comment>